<evidence type="ECO:0000313" key="3">
    <source>
        <dbReference type="Proteomes" id="UP000078486"/>
    </source>
</evidence>
<evidence type="ECO:0000256" key="1">
    <source>
        <dbReference type="SAM" id="MobiDB-lite"/>
    </source>
</evidence>
<reference evidence="2 3" key="1">
    <citation type="submission" date="2016-01" db="EMBL/GenBank/DDBJ databases">
        <title>High potential of lignocellulose degradation of a new Verrucomicrobia species.</title>
        <authorList>
            <person name="Wang Y."/>
            <person name="Shi Y."/>
            <person name="Qiu Z."/>
            <person name="Liu S."/>
            <person name="Yang H."/>
        </authorList>
    </citation>
    <scope>NUCLEOTIDE SEQUENCE [LARGE SCALE GENOMIC DNA]</scope>
    <source>
        <strain evidence="2 3">TSB47</strain>
    </source>
</reference>
<sequence length="113" mass="11408">MNPLSSITQGSVARELSSTPAVTAARGGGAAAASSADAKKVARQFEAILLRQLLKPALDPLMSGSAGSGAGVYGYILADTLADTMSRAGGMGVGQVMEQQLSPKGMSPDREAR</sequence>
<feature type="region of interest" description="Disordered" evidence="1">
    <location>
        <begin position="93"/>
        <end position="113"/>
    </location>
</feature>
<feature type="compositionally biased region" description="Low complexity" evidence="1">
    <location>
        <begin position="21"/>
        <end position="36"/>
    </location>
</feature>
<evidence type="ECO:0008006" key="4">
    <source>
        <dbReference type="Google" id="ProtNLM"/>
    </source>
</evidence>
<name>A0A178IHK8_9BACT</name>
<dbReference type="RefSeq" id="WP_068771379.1">
    <property type="nucleotide sequence ID" value="NZ_CP109796.1"/>
</dbReference>
<proteinExistence type="predicted"/>
<protein>
    <recommendedName>
        <fullName evidence="4">Flagellar protein FlgJ N-terminal domain-containing protein</fullName>
    </recommendedName>
</protein>
<keyword evidence="3" id="KW-1185">Reference proteome</keyword>
<gene>
    <name evidence="2" type="ORF">AW736_16410</name>
</gene>
<organism evidence="2 3">
    <name type="scientific">Termitidicoccus mucosus</name>
    <dbReference type="NCBI Taxonomy" id="1184151"/>
    <lineage>
        <taxon>Bacteria</taxon>
        <taxon>Pseudomonadati</taxon>
        <taxon>Verrucomicrobiota</taxon>
        <taxon>Opitutia</taxon>
        <taxon>Opitutales</taxon>
        <taxon>Opitutaceae</taxon>
        <taxon>Termitidicoccus</taxon>
    </lineage>
</organism>
<evidence type="ECO:0000313" key="2">
    <source>
        <dbReference type="EMBL" id="OAM88645.1"/>
    </source>
</evidence>
<feature type="region of interest" description="Disordered" evidence="1">
    <location>
        <begin position="1"/>
        <end position="37"/>
    </location>
</feature>
<dbReference type="STRING" id="1184151.AW736_16410"/>
<comment type="caution">
    <text evidence="2">The sequence shown here is derived from an EMBL/GenBank/DDBJ whole genome shotgun (WGS) entry which is preliminary data.</text>
</comment>
<dbReference type="Proteomes" id="UP000078486">
    <property type="component" value="Unassembled WGS sequence"/>
</dbReference>
<dbReference type="AlphaFoldDB" id="A0A178IHK8"/>
<accession>A0A178IHK8</accession>
<dbReference type="EMBL" id="LRRQ01000126">
    <property type="protein sequence ID" value="OAM88645.1"/>
    <property type="molecule type" value="Genomic_DNA"/>
</dbReference>
<feature type="compositionally biased region" description="Polar residues" evidence="1">
    <location>
        <begin position="1"/>
        <end position="20"/>
    </location>
</feature>